<dbReference type="EMBL" id="MCGN01000002">
    <property type="protein sequence ID" value="ORZ01542.1"/>
    <property type="molecule type" value="Genomic_DNA"/>
</dbReference>
<evidence type="ECO:0000256" key="2">
    <source>
        <dbReference type="SAM" id="SignalP"/>
    </source>
</evidence>
<accession>A0A1X2HQH3</accession>
<feature type="signal peptide" evidence="2">
    <location>
        <begin position="1"/>
        <end position="29"/>
    </location>
</feature>
<dbReference type="Proteomes" id="UP000242180">
    <property type="component" value="Unassembled WGS sequence"/>
</dbReference>
<proteinExistence type="predicted"/>
<keyword evidence="2" id="KW-0732">Signal</keyword>
<feature type="region of interest" description="Disordered" evidence="1">
    <location>
        <begin position="207"/>
        <end position="251"/>
    </location>
</feature>
<comment type="caution">
    <text evidence="3">The sequence shown here is derived from an EMBL/GenBank/DDBJ whole genome shotgun (WGS) entry which is preliminary data.</text>
</comment>
<dbReference type="InParanoid" id="A0A1X2HQH3"/>
<feature type="chain" id="PRO_5012304283" description="F-box domain-containing protein" evidence="2">
    <location>
        <begin position="30"/>
        <end position="293"/>
    </location>
</feature>
<evidence type="ECO:0000256" key="1">
    <source>
        <dbReference type="SAM" id="MobiDB-lite"/>
    </source>
</evidence>
<reference evidence="3 4" key="1">
    <citation type="submission" date="2016-07" db="EMBL/GenBank/DDBJ databases">
        <title>Pervasive Adenine N6-methylation of Active Genes in Fungi.</title>
        <authorList>
            <consortium name="DOE Joint Genome Institute"/>
            <person name="Mondo S.J."/>
            <person name="Dannebaum R.O."/>
            <person name="Kuo R.C."/>
            <person name="Labutti K."/>
            <person name="Haridas S."/>
            <person name="Kuo A."/>
            <person name="Salamov A."/>
            <person name="Ahrendt S.R."/>
            <person name="Lipzen A."/>
            <person name="Sullivan W."/>
            <person name="Andreopoulos W.B."/>
            <person name="Clum A."/>
            <person name="Lindquist E."/>
            <person name="Daum C."/>
            <person name="Ramamoorthy G.K."/>
            <person name="Gryganskyi A."/>
            <person name="Culley D."/>
            <person name="Magnuson J.K."/>
            <person name="James T.Y."/>
            <person name="O'Malley M.A."/>
            <person name="Stajich J.E."/>
            <person name="Spatafora J.W."/>
            <person name="Visel A."/>
            <person name="Grigoriev I.V."/>
        </authorList>
    </citation>
    <scope>NUCLEOTIDE SEQUENCE [LARGE SCALE GENOMIC DNA]</scope>
    <source>
        <strain evidence="3 4">NRRL 2496</strain>
    </source>
</reference>
<dbReference type="OrthoDB" id="2285859at2759"/>
<evidence type="ECO:0000313" key="4">
    <source>
        <dbReference type="Proteomes" id="UP000242180"/>
    </source>
</evidence>
<organism evidence="3 4">
    <name type="scientific">Syncephalastrum racemosum</name>
    <name type="common">Filamentous fungus</name>
    <dbReference type="NCBI Taxonomy" id="13706"/>
    <lineage>
        <taxon>Eukaryota</taxon>
        <taxon>Fungi</taxon>
        <taxon>Fungi incertae sedis</taxon>
        <taxon>Mucoromycota</taxon>
        <taxon>Mucoromycotina</taxon>
        <taxon>Mucoromycetes</taxon>
        <taxon>Mucorales</taxon>
        <taxon>Syncephalastraceae</taxon>
        <taxon>Syncephalastrum</taxon>
    </lineage>
</organism>
<name>A0A1X2HQH3_SYNRA</name>
<keyword evidence="4" id="KW-1185">Reference proteome</keyword>
<dbReference type="OMA" id="TYMRQVP"/>
<sequence>MTRTIRPSPSPLPLEVLLHILSLVPLSSFSALYEVFSSSVVDQALCDKLRRRVHPQKQCQEYDHHDHLLDLTSTNCHELLAPFGHRFGNSSALGLHFVALDLSARMIWFFPCFASCQSYFRVKDAYVSHGKLVLTPVNTPGSQGGKKEMTLTSLWDIRKQLPPARAGTFSGASEWREQTPHKQMTINPQGCIIDACLLGSHVNTNNSHHDNDTSIDDNITSNDLSTQQQQKSSECPPRPALPSSYTRRLPAFPDQPAWGPASFDPTSGYFLVERVALSIEHFLGLFNTSPVSS</sequence>
<gene>
    <name evidence="3" type="ORF">BCR43DRAFT_487094</name>
</gene>
<protein>
    <recommendedName>
        <fullName evidence="5">F-box domain-containing protein</fullName>
    </recommendedName>
</protein>
<dbReference type="AlphaFoldDB" id="A0A1X2HQH3"/>
<feature type="compositionally biased region" description="Polar residues" evidence="1">
    <location>
        <begin position="216"/>
        <end position="233"/>
    </location>
</feature>
<evidence type="ECO:0008006" key="5">
    <source>
        <dbReference type="Google" id="ProtNLM"/>
    </source>
</evidence>
<evidence type="ECO:0000313" key="3">
    <source>
        <dbReference type="EMBL" id="ORZ01542.1"/>
    </source>
</evidence>